<dbReference type="Gene3D" id="3.40.50.1820">
    <property type="entry name" value="alpha/beta hydrolase"/>
    <property type="match status" value="1"/>
</dbReference>
<reference evidence="3" key="1">
    <citation type="submission" date="2023-03" db="EMBL/GenBank/DDBJ databases">
        <title>Massive genome expansion in bonnet fungi (Mycena s.s.) driven by repeated elements and novel gene families across ecological guilds.</title>
        <authorList>
            <consortium name="Lawrence Berkeley National Laboratory"/>
            <person name="Harder C.B."/>
            <person name="Miyauchi S."/>
            <person name="Viragh M."/>
            <person name="Kuo A."/>
            <person name="Thoen E."/>
            <person name="Andreopoulos B."/>
            <person name="Lu D."/>
            <person name="Skrede I."/>
            <person name="Drula E."/>
            <person name="Henrissat B."/>
            <person name="Morin E."/>
            <person name="Kohler A."/>
            <person name="Barry K."/>
            <person name="LaButti K."/>
            <person name="Morin E."/>
            <person name="Salamov A."/>
            <person name="Lipzen A."/>
            <person name="Mereny Z."/>
            <person name="Hegedus B."/>
            <person name="Baldrian P."/>
            <person name="Stursova M."/>
            <person name="Weitz H."/>
            <person name="Taylor A."/>
            <person name="Grigoriev I.V."/>
            <person name="Nagy L.G."/>
            <person name="Martin F."/>
            <person name="Kauserud H."/>
        </authorList>
    </citation>
    <scope>NUCLEOTIDE SEQUENCE</scope>
    <source>
        <strain evidence="3">9284</strain>
    </source>
</reference>
<gene>
    <name evidence="3" type="ORF">FB45DRAFT_1126013</name>
</gene>
<evidence type="ECO:0000313" key="3">
    <source>
        <dbReference type="EMBL" id="KAJ7641885.1"/>
    </source>
</evidence>
<dbReference type="SUPFAM" id="SSF53474">
    <property type="entry name" value="alpha/beta-Hydrolases"/>
    <property type="match status" value="1"/>
</dbReference>
<evidence type="ECO:0000259" key="2">
    <source>
        <dbReference type="Pfam" id="PF12697"/>
    </source>
</evidence>
<dbReference type="InterPro" id="IPR029058">
    <property type="entry name" value="AB_hydrolase_fold"/>
</dbReference>
<evidence type="ECO:0000313" key="4">
    <source>
        <dbReference type="Proteomes" id="UP001221142"/>
    </source>
</evidence>
<evidence type="ECO:0000256" key="1">
    <source>
        <dbReference type="SAM" id="MobiDB-lite"/>
    </source>
</evidence>
<comment type="caution">
    <text evidence="3">The sequence shown here is derived from an EMBL/GenBank/DDBJ whole genome shotgun (WGS) entry which is preliminary data.</text>
</comment>
<feature type="domain" description="AB hydrolase-1" evidence="2">
    <location>
        <begin position="57"/>
        <end position="331"/>
    </location>
</feature>
<protein>
    <submittedName>
        <fullName evidence="3">Alpha/beta hydrolase family-domain-containing protein</fullName>
    </submittedName>
</protein>
<dbReference type="Proteomes" id="UP001221142">
    <property type="component" value="Unassembled WGS sequence"/>
</dbReference>
<dbReference type="Pfam" id="PF12697">
    <property type="entry name" value="Abhydrolase_6"/>
    <property type="match status" value="1"/>
</dbReference>
<dbReference type="GO" id="GO:0016787">
    <property type="term" value="F:hydrolase activity"/>
    <property type="evidence" value="ECO:0007669"/>
    <property type="project" value="UniProtKB-KW"/>
</dbReference>
<feature type="region of interest" description="Disordered" evidence="1">
    <location>
        <begin position="1"/>
        <end position="26"/>
    </location>
</feature>
<keyword evidence="4" id="KW-1185">Reference proteome</keyword>
<keyword evidence="3" id="KW-0378">Hydrolase</keyword>
<accession>A0AAD7FVW4</accession>
<sequence length="351" mass="39564">MPPPLYQGSMPPLHQRSPPPLHQSSSVIFNPGPDKNALKVAARRYLPQISDPDGFTLLCVHGSGGHKEQWEPTLQQMFAKYNLGQFSIREVWAVDWQSHGEAGRINASKLANRGPVSTVEWAYAIAAFLRSEQLRGHRIVGIGQCLGSSALILATRHFLPHNIPLIGIIMVEAIMLSRDYYRHGWQERHKALDAAITLVQGLETSWPTRGAAFNYMLHNVPWKGWDRRVLSVYVNHGLHESSTGEIYSLNEPEISSYKDIPPHMDAVDQYRRIAAYVPVHFIFGGRNRFASPEAQQSIFDPKYNIQASSIQRVRHARHLVLQENPDGLAEAICIALERINQEVGASRRPRL</sequence>
<proteinExistence type="predicted"/>
<dbReference type="AlphaFoldDB" id="A0AAD7FVW4"/>
<dbReference type="InterPro" id="IPR000073">
    <property type="entry name" value="AB_hydrolase_1"/>
</dbReference>
<organism evidence="3 4">
    <name type="scientific">Roridomyces roridus</name>
    <dbReference type="NCBI Taxonomy" id="1738132"/>
    <lineage>
        <taxon>Eukaryota</taxon>
        <taxon>Fungi</taxon>
        <taxon>Dikarya</taxon>
        <taxon>Basidiomycota</taxon>
        <taxon>Agaricomycotina</taxon>
        <taxon>Agaricomycetes</taxon>
        <taxon>Agaricomycetidae</taxon>
        <taxon>Agaricales</taxon>
        <taxon>Marasmiineae</taxon>
        <taxon>Mycenaceae</taxon>
        <taxon>Roridomyces</taxon>
    </lineage>
</organism>
<dbReference type="EMBL" id="JARKIF010000004">
    <property type="protein sequence ID" value="KAJ7641885.1"/>
    <property type="molecule type" value="Genomic_DNA"/>
</dbReference>
<name>A0AAD7FVW4_9AGAR</name>